<dbReference type="PANTHER" id="PTHR43434">
    <property type="entry name" value="PHOSPHOGLYCOLATE PHOSPHATASE"/>
    <property type="match status" value="1"/>
</dbReference>
<dbReference type="GO" id="GO:0004427">
    <property type="term" value="F:inorganic diphosphate phosphatase activity"/>
    <property type="evidence" value="ECO:0007669"/>
    <property type="project" value="UniProtKB-EC"/>
</dbReference>
<dbReference type="Pfam" id="PF13419">
    <property type="entry name" value="HAD_2"/>
    <property type="match status" value="1"/>
</dbReference>
<dbReference type="InterPro" id="IPR041492">
    <property type="entry name" value="HAD_2"/>
</dbReference>
<protein>
    <submittedName>
        <fullName evidence="1">Pyrophosphatase PpaX</fullName>
        <ecNumber evidence="1">3.6.1.1</ecNumber>
    </submittedName>
</protein>
<evidence type="ECO:0000313" key="1">
    <source>
        <dbReference type="EMBL" id="MPN53258.1"/>
    </source>
</evidence>
<gene>
    <name evidence="1" type="primary">ppaX_23</name>
    <name evidence="1" type="ORF">SDC9_200922</name>
</gene>
<dbReference type="InterPro" id="IPR050155">
    <property type="entry name" value="HAD-like_hydrolase_sf"/>
</dbReference>
<dbReference type="EMBL" id="VSSQ01120189">
    <property type="protein sequence ID" value="MPN53258.1"/>
    <property type="molecule type" value="Genomic_DNA"/>
</dbReference>
<dbReference type="EC" id="3.6.1.1" evidence="1"/>
<dbReference type="GO" id="GO:0008967">
    <property type="term" value="F:phosphoglycolate phosphatase activity"/>
    <property type="evidence" value="ECO:0007669"/>
    <property type="project" value="TreeGrafter"/>
</dbReference>
<proteinExistence type="predicted"/>
<comment type="caution">
    <text evidence="1">The sequence shown here is derived from an EMBL/GenBank/DDBJ whole genome shotgun (WGS) entry which is preliminary data.</text>
</comment>
<dbReference type="Gene3D" id="3.40.50.1000">
    <property type="entry name" value="HAD superfamily/HAD-like"/>
    <property type="match status" value="1"/>
</dbReference>
<dbReference type="GO" id="GO:0006281">
    <property type="term" value="P:DNA repair"/>
    <property type="evidence" value="ECO:0007669"/>
    <property type="project" value="TreeGrafter"/>
</dbReference>
<dbReference type="PANTHER" id="PTHR43434:SF1">
    <property type="entry name" value="PHOSPHOGLYCOLATE PHOSPHATASE"/>
    <property type="match status" value="1"/>
</dbReference>
<dbReference type="AlphaFoldDB" id="A0A645IPI8"/>
<sequence length="84" mass="9391">MALDDVAYPKPNEEGILKAMSMLKIDDLNDVLYVGDNVIDYLTALNAGVKSALVVWGPRILDNKVNPDIKIKTFKELLDYVKKP</sequence>
<dbReference type="InterPro" id="IPR036412">
    <property type="entry name" value="HAD-like_sf"/>
</dbReference>
<keyword evidence="1" id="KW-0378">Hydrolase</keyword>
<accession>A0A645IPI8</accession>
<dbReference type="InterPro" id="IPR006439">
    <property type="entry name" value="HAD-SF_hydro_IA"/>
</dbReference>
<dbReference type="InterPro" id="IPR023214">
    <property type="entry name" value="HAD_sf"/>
</dbReference>
<name>A0A645IPI8_9ZZZZ</name>
<reference evidence="1" key="1">
    <citation type="submission" date="2019-08" db="EMBL/GenBank/DDBJ databases">
        <authorList>
            <person name="Kucharzyk K."/>
            <person name="Murdoch R.W."/>
            <person name="Higgins S."/>
            <person name="Loffler F."/>
        </authorList>
    </citation>
    <scope>NUCLEOTIDE SEQUENCE</scope>
</reference>
<dbReference type="SUPFAM" id="SSF56784">
    <property type="entry name" value="HAD-like"/>
    <property type="match status" value="1"/>
</dbReference>
<dbReference type="NCBIfam" id="TIGR01549">
    <property type="entry name" value="HAD-SF-IA-v1"/>
    <property type="match status" value="1"/>
</dbReference>
<dbReference type="GO" id="GO:0005829">
    <property type="term" value="C:cytosol"/>
    <property type="evidence" value="ECO:0007669"/>
    <property type="project" value="TreeGrafter"/>
</dbReference>
<organism evidence="1">
    <name type="scientific">bioreactor metagenome</name>
    <dbReference type="NCBI Taxonomy" id="1076179"/>
    <lineage>
        <taxon>unclassified sequences</taxon>
        <taxon>metagenomes</taxon>
        <taxon>ecological metagenomes</taxon>
    </lineage>
</organism>